<dbReference type="SUPFAM" id="SSF52540">
    <property type="entry name" value="P-loop containing nucleoside triphosphate hydrolases"/>
    <property type="match status" value="1"/>
</dbReference>
<organism evidence="5 6">
    <name type="scientific">Fusarium beomiforme</name>
    <dbReference type="NCBI Taxonomy" id="44412"/>
    <lineage>
        <taxon>Eukaryota</taxon>
        <taxon>Fungi</taxon>
        <taxon>Dikarya</taxon>
        <taxon>Ascomycota</taxon>
        <taxon>Pezizomycotina</taxon>
        <taxon>Sordariomycetes</taxon>
        <taxon>Hypocreomycetidae</taxon>
        <taxon>Hypocreales</taxon>
        <taxon>Nectriaceae</taxon>
        <taxon>Fusarium</taxon>
        <taxon>Fusarium burgessii species complex</taxon>
    </lineage>
</organism>
<keyword evidence="1" id="KW-0677">Repeat</keyword>
<keyword evidence="6" id="KW-1185">Reference proteome</keyword>
<dbReference type="PANTHER" id="PTHR10039:SF5">
    <property type="entry name" value="NACHT DOMAIN-CONTAINING PROTEIN"/>
    <property type="match status" value="1"/>
</dbReference>
<dbReference type="Pfam" id="PF25053">
    <property type="entry name" value="DUF7791"/>
    <property type="match status" value="1"/>
</dbReference>
<dbReference type="Gene3D" id="3.40.50.300">
    <property type="entry name" value="P-loop containing nucleotide triphosphate hydrolases"/>
    <property type="match status" value="1"/>
</dbReference>
<dbReference type="Pfam" id="PF17107">
    <property type="entry name" value="SesA"/>
    <property type="match status" value="1"/>
</dbReference>
<evidence type="ECO:0000259" key="3">
    <source>
        <dbReference type="Pfam" id="PF24883"/>
    </source>
</evidence>
<gene>
    <name evidence="5" type="ORF">FBEOM_13317</name>
</gene>
<reference evidence="5" key="1">
    <citation type="journal article" date="2017" name="Mycologia">
        <title>Fusarium algeriense, sp. nov., a novel toxigenic crown rot pathogen of durum wheat from Algeria is nested in the Fusarium burgessii species complex.</title>
        <authorList>
            <person name="Laraba I."/>
            <person name="Keddad A."/>
            <person name="Boureghda H."/>
            <person name="Abdallah N."/>
            <person name="Vaughan M.M."/>
            <person name="Proctor R.H."/>
            <person name="Busman M."/>
            <person name="O'Donnell K."/>
        </authorList>
    </citation>
    <scope>NUCLEOTIDE SEQUENCE</scope>
    <source>
        <strain evidence="5">NRRL 25174</strain>
    </source>
</reference>
<feature type="domain" description="NACHT-NTPase and P-loop NTPases N-terminal" evidence="2">
    <location>
        <begin position="20"/>
        <end position="129"/>
    </location>
</feature>
<dbReference type="Gene3D" id="1.25.40.20">
    <property type="entry name" value="Ankyrin repeat-containing domain"/>
    <property type="match status" value="1"/>
</dbReference>
<dbReference type="AlphaFoldDB" id="A0A9P5DN22"/>
<dbReference type="InterPro" id="IPR056884">
    <property type="entry name" value="NPHP3-like_N"/>
</dbReference>
<dbReference type="OrthoDB" id="443402at2759"/>
<name>A0A9P5DN22_9HYPO</name>
<evidence type="ECO:0000256" key="1">
    <source>
        <dbReference type="ARBA" id="ARBA00022737"/>
    </source>
</evidence>
<dbReference type="Pfam" id="PF24883">
    <property type="entry name" value="NPHP3_N"/>
    <property type="match status" value="1"/>
</dbReference>
<dbReference type="InterPro" id="IPR036770">
    <property type="entry name" value="Ankyrin_rpt-contain_sf"/>
</dbReference>
<sequence>MDPLTSLGLAANLLQFVEFTTKLVGKARAIHKSTEGILPENSELWDVTTRLQTLTKTINQQLEGSVSGQNGADVGALQDVCNGCNQVALELNARFSKLATSGRVSRFKSYRQALKSVWNKDAIDALFQRLERFRGEINTYLLSAIRNDLNTLASHQSSSLNLLLDEASISHKKQETTQNLVQDGVERLEQQTEAYHKETRKQILQAIIDLAQTGLQSKYPQGFSTSYSSAKRRAERIGKRMILDSLAFSTMDRRFEAVPDAHKRTFEWVFDRRDNPRINWHNFFQWLASTNGMYWINGKAGSGKSTLMKFILLDARTRKYSESWAGSDQLIISHHFFWRKGSEYQRSIPGLLRALLVQTFRQKPELLDVVLGGRLESLVEVLADHLYLTQESLEDGSELPMLPNMRDKLQHWSMTDLTEALRNLTRKNIGNIRFFFLVDGLDEFDGDHMEVVQLLREISLSDRIKICVSSRPLPIFQKALGHDPRLRLQDLTEYDIYLVVEEKLLKHPYMAPVIERSVGRAIMIAKRIIYKASGVFLWVHLVIKSLINGLINNDSIADLEHRLEILPPDLEDLYWHMLRNIDTIYRPQTAMMCRICLQAEQPVRALSLSFAEDVVQDKRIAVRATRRNIPDPECKKRISDLSIRLQSVCAGLLETQGDHVVFLHRTVGDFFTKPEVRQLLDNFTSGSTSHPDMLLLHASILELKWTSSSTSELFWDIVEGALCAATRADLQGQDLDLHLMHEFDQIVTYRWTEVRSFYHNIQRHWSSFIGKALRGPDSAASLNQTFLHCAVRFQLNSYLRNRLEDDSFNFIQLLELPLLSTAIPAVLSPGQFQPMPAPQLPSVSTIQLLLKHGANPNARHNDQTPWENALHHLFSDFNTQQSDEQVVREFGVRWFDVSMLLLQHGADPHASFAVPTVSGETVGRSSLAAARDILSHFDKESALKLEKYLLSRGVEYRSETRSGKLVISQVNTNMTTKPTTRSEGLLRHIASAPGVRQNLHRAFNSESGVFRNIIKED</sequence>
<protein>
    <submittedName>
        <fullName evidence="5">P-loop containing protein</fullName>
    </submittedName>
</protein>
<feature type="domain" description="DUF7791" evidence="4">
    <location>
        <begin position="580"/>
        <end position="711"/>
    </location>
</feature>
<feature type="domain" description="Nephrocystin 3-like N-terminal" evidence="3">
    <location>
        <begin position="281"/>
        <end position="371"/>
    </location>
</feature>
<proteinExistence type="predicted"/>
<evidence type="ECO:0000259" key="2">
    <source>
        <dbReference type="Pfam" id="PF17107"/>
    </source>
</evidence>
<dbReference type="InterPro" id="IPR031352">
    <property type="entry name" value="SesA"/>
</dbReference>
<dbReference type="EMBL" id="PVQB02000955">
    <property type="protein sequence ID" value="KAF4332877.1"/>
    <property type="molecule type" value="Genomic_DNA"/>
</dbReference>
<evidence type="ECO:0000259" key="4">
    <source>
        <dbReference type="Pfam" id="PF25053"/>
    </source>
</evidence>
<dbReference type="PANTHER" id="PTHR10039">
    <property type="entry name" value="AMELOGENIN"/>
    <property type="match status" value="1"/>
</dbReference>
<dbReference type="InterPro" id="IPR027417">
    <property type="entry name" value="P-loop_NTPase"/>
</dbReference>
<reference evidence="5" key="2">
    <citation type="submission" date="2020-02" db="EMBL/GenBank/DDBJ databases">
        <title>Identification and distribution of gene clusters putatively required for synthesis of sphingolipid metabolism inhibitors in phylogenetically diverse species of the filamentous fungus Fusarium.</title>
        <authorList>
            <person name="Kim H.-S."/>
            <person name="Busman M."/>
            <person name="Brown D.W."/>
            <person name="Divon H."/>
            <person name="Uhlig S."/>
            <person name="Proctor R.H."/>
        </authorList>
    </citation>
    <scope>NUCLEOTIDE SEQUENCE</scope>
    <source>
        <strain evidence="5">NRRL 25174</strain>
    </source>
</reference>
<dbReference type="InterPro" id="IPR056693">
    <property type="entry name" value="DUF7791"/>
</dbReference>
<accession>A0A9P5DN22</accession>
<evidence type="ECO:0000313" key="6">
    <source>
        <dbReference type="Proteomes" id="UP000730481"/>
    </source>
</evidence>
<comment type="caution">
    <text evidence="5">The sequence shown here is derived from an EMBL/GenBank/DDBJ whole genome shotgun (WGS) entry which is preliminary data.</text>
</comment>
<dbReference type="Proteomes" id="UP000730481">
    <property type="component" value="Unassembled WGS sequence"/>
</dbReference>
<evidence type="ECO:0000313" key="5">
    <source>
        <dbReference type="EMBL" id="KAF4332877.1"/>
    </source>
</evidence>